<evidence type="ECO:0000256" key="3">
    <source>
        <dbReference type="SAM" id="MobiDB-lite"/>
    </source>
</evidence>
<evidence type="ECO:0000259" key="4">
    <source>
        <dbReference type="Pfam" id="PF16347"/>
    </source>
</evidence>
<evidence type="ECO:0000256" key="2">
    <source>
        <dbReference type="ARBA" id="ARBA00022801"/>
    </source>
</evidence>
<dbReference type="Pfam" id="PF16347">
    <property type="entry name" value="SGSH_C"/>
    <property type="match status" value="1"/>
</dbReference>
<protein>
    <recommendedName>
        <fullName evidence="4">N-sulphoglucosamine sulphohydrolase C-terminal domain-containing protein</fullName>
    </recommendedName>
</protein>
<keyword evidence="2" id="KW-0378">Hydrolase</keyword>
<dbReference type="PANTHER" id="PTHR42693">
    <property type="entry name" value="ARYLSULFATASE FAMILY MEMBER"/>
    <property type="match status" value="1"/>
</dbReference>
<dbReference type="PANTHER" id="PTHR42693:SF53">
    <property type="entry name" value="ENDO-4-O-SULFATASE"/>
    <property type="match status" value="1"/>
</dbReference>
<evidence type="ECO:0000313" key="5">
    <source>
        <dbReference type="EMBL" id="GAG37450.1"/>
    </source>
</evidence>
<dbReference type="GO" id="GO:0004065">
    <property type="term" value="F:arylsulfatase activity"/>
    <property type="evidence" value="ECO:0007669"/>
    <property type="project" value="TreeGrafter"/>
</dbReference>
<name>X0X376_9ZZZZ</name>
<dbReference type="InterPro" id="IPR017850">
    <property type="entry name" value="Alkaline_phosphatase_core_sf"/>
</dbReference>
<dbReference type="InterPro" id="IPR032506">
    <property type="entry name" value="SGSH_C"/>
</dbReference>
<dbReference type="InterPro" id="IPR050738">
    <property type="entry name" value="Sulfatase"/>
</dbReference>
<feature type="region of interest" description="Disordered" evidence="3">
    <location>
        <begin position="146"/>
        <end position="173"/>
    </location>
</feature>
<gene>
    <name evidence="5" type="ORF">S01H1_74508</name>
</gene>
<sequence length="202" mass="22978">KGTLYEGGLRVPSIVEWPSRIEPKATQFQAGAVDIFPTILEVVGLPEETMLPVHDGVSLCPLFDGESNNRKKPMGFRWNGGGAWINGRYKLVILNTSKNTKKGKQEKESQELFDLVVDPTESKSIAQEKPLVFQKLMREYAQFSQSIDESMRGRDYPSGRLEKPDPEPKRWSADETIYTPFRKVFEEEQKFLNKLTKPAKGN</sequence>
<dbReference type="Gene3D" id="3.30.1120.10">
    <property type="match status" value="1"/>
</dbReference>
<proteinExistence type="inferred from homology"/>
<reference evidence="5" key="1">
    <citation type="journal article" date="2014" name="Front. Microbiol.">
        <title>High frequency of phylogenetically diverse reductive dehalogenase-homologous genes in deep subseafloor sedimentary metagenomes.</title>
        <authorList>
            <person name="Kawai M."/>
            <person name="Futagami T."/>
            <person name="Toyoda A."/>
            <person name="Takaki Y."/>
            <person name="Nishi S."/>
            <person name="Hori S."/>
            <person name="Arai W."/>
            <person name="Tsubouchi T."/>
            <person name="Morono Y."/>
            <person name="Uchiyama I."/>
            <person name="Ito T."/>
            <person name="Fujiyama A."/>
            <person name="Inagaki F."/>
            <person name="Takami H."/>
        </authorList>
    </citation>
    <scope>NUCLEOTIDE SEQUENCE</scope>
    <source>
        <strain evidence="5">Expedition CK06-06</strain>
    </source>
</reference>
<comment type="caution">
    <text evidence="5">The sequence shown here is derived from an EMBL/GenBank/DDBJ whole genome shotgun (WGS) entry which is preliminary data.</text>
</comment>
<feature type="compositionally biased region" description="Basic and acidic residues" evidence="3">
    <location>
        <begin position="149"/>
        <end position="173"/>
    </location>
</feature>
<dbReference type="AlphaFoldDB" id="X0X376"/>
<comment type="similarity">
    <text evidence="1">Belongs to the sulfatase family.</text>
</comment>
<dbReference type="EMBL" id="BARS01049853">
    <property type="protein sequence ID" value="GAG37450.1"/>
    <property type="molecule type" value="Genomic_DNA"/>
</dbReference>
<accession>X0X376</accession>
<dbReference type="SUPFAM" id="SSF53649">
    <property type="entry name" value="Alkaline phosphatase-like"/>
    <property type="match status" value="1"/>
</dbReference>
<evidence type="ECO:0000256" key="1">
    <source>
        <dbReference type="ARBA" id="ARBA00008779"/>
    </source>
</evidence>
<dbReference type="Gene3D" id="3.40.720.10">
    <property type="entry name" value="Alkaline Phosphatase, subunit A"/>
    <property type="match status" value="1"/>
</dbReference>
<feature type="non-terminal residue" evidence="5">
    <location>
        <position position="1"/>
    </location>
</feature>
<organism evidence="5">
    <name type="scientific">marine sediment metagenome</name>
    <dbReference type="NCBI Taxonomy" id="412755"/>
    <lineage>
        <taxon>unclassified sequences</taxon>
        <taxon>metagenomes</taxon>
        <taxon>ecological metagenomes</taxon>
    </lineage>
</organism>
<feature type="domain" description="N-sulphoglucosamine sulphohydrolase C-terminal" evidence="4">
    <location>
        <begin position="3"/>
        <end position="130"/>
    </location>
</feature>